<dbReference type="InterPro" id="IPR014729">
    <property type="entry name" value="Rossmann-like_a/b/a_fold"/>
</dbReference>
<dbReference type="InterPro" id="IPR032678">
    <property type="entry name" value="tRNA-synt_1_cat_dom"/>
</dbReference>
<evidence type="ECO:0000256" key="7">
    <source>
        <dbReference type="ARBA" id="ARBA00022833"/>
    </source>
</evidence>
<evidence type="ECO:0000256" key="1">
    <source>
        <dbReference type="ARBA" id="ARBA00004496"/>
    </source>
</evidence>
<keyword evidence="10 12" id="KW-0030">Aminoacyl-tRNA synthetase</keyword>
<keyword evidence="7 12" id="KW-0862">Zinc</keyword>
<reference evidence="15" key="3">
    <citation type="submission" date="2021-05" db="EMBL/GenBank/DDBJ databases">
        <title>Protein family content uncovers lineage relationships and bacterial pathway maintenance mechanisms in DPANN archaea.</title>
        <authorList>
            <person name="Castelle C.J."/>
            <person name="Meheust R."/>
            <person name="Jaffe A.L."/>
            <person name="Seitz K."/>
            <person name="Gong X."/>
            <person name="Baker B.J."/>
            <person name="Banfield J.F."/>
        </authorList>
    </citation>
    <scope>NUCLEOTIDE SEQUENCE</scope>
    <source>
        <strain evidence="15">RIFCSPLOWO2_01_FULL_43_13</strain>
    </source>
</reference>
<dbReference type="InterPro" id="IPR015273">
    <property type="entry name" value="Cys-tRNA-synt_Ia_DALR"/>
</dbReference>
<dbReference type="Gene3D" id="1.20.120.1910">
    <property type="entry name" value="Cysteine-tRNA ligase, C-terminal anti-codon recognition domain"/>
    <property type="match status" value="1"/>
</dbReference>
<evidence type="ECO:0000256" key="10">
    <source>
        <dbReference type="ARBA" id="ARBA00023146"/>
    </source>
</evidence>
<reference evidence="15" key="2">
    <citation type="submission" date="2021-03" db="EMBL/GenBank/DDBJ databases">
        <authorList>
            <person name="Jaffe A."/>
        </authorList>
    </citation>
    <scope>NUCLEOTIDE SEQUENCE</scope>
    <source>
        <strain evidence="15">RIFCSPLOWO2_01_FULL_43_13</strain>
    </source>
</reference>
<comment type="caution">
    <text evidence="14">The sequence shown here is derived from an EMBL/GenBank/DDBJ whole genome shotgun (WGS) entry which is preliminary data.</text>
</comment>
<evidence type="ECO:0000259" key="13">
    <source>
        <dbReference type="SMART" id="SM00840"/>
    </source>
</evidence>
<proteinExistence type="inferred from homology"/>
<dbReference type="EMBL" id="DUFW01000027">
    <property type="protein sequence ID" value="HIH21405.1"/>
    <property type="molecule type" value="Genomic_DNA"/>
</dbReference>
<evidence type="ECO:0000256" key="11">
    <source>
        <dbReference type="ARBA" id="ARBA00047398"/>
    </source>
</evidence>
<dbReference type="InterPro" id="IPR024909">
    <property type="entry name" value="Cys-tRNA/MSH_ligase"/>
</dbReference>
<dbReference type="PANTHER" id="PTHR10890">
    <property type="entry name" value="CYSTEINYL-TRNA SYNTHETASE"/>
    <property type="match status" value="1"/>
</dbReference>
<dbReference type="AlphaFoldDB" id="A0A7J4JYR1"/>
<dbReference type="InterPro" id="IPR009080">
    <property type="entry name" value="tRNAsynth_Ia_anticodon-bd"/>
</dbReference>
<dbReference type="FunFam" id="3.40.50.620:FF:000130">
    <property type="entry name" value="Cysteine--tRNA ligase"/>
    <property type="match status" value="1"/>
</dbReference>
<evidence type="ECO:0000256" key="3">
    <source>
        <dbReference type="ARBA" id="ARBA00022490"/>
    </source>
</evidence>
<feature type="binding site" evidence="12">
    <location>
        <position position="273"/>
    </location>
    <ligand>
        <name>ATP</name>
        <dbReference type="ChEBI" id="CHEBI:30616"/>
    </ligand>
</feature>
<comment type="catalytic activity">
    <reaction evidence="11 12">
        <text>tRNA(Cys) + L-cysteine + ATP = L-cysteinyl-tRNA(Cys) + AMP + diphosphate</text>
        <dbReference type="Rhea" id="RHEA:17773"/>
        <dbReference type="Rhea" id="RHEA-COMP:9661"/>
        <dbReference type="Rhea" id="RHEA-COMP:9679"/>
        <dbReference type="ChEBI" id="CHEBI:30616"/>
        <dbReference type="ChEBI" id="CHEBI:33019"/>
        <dbReference type="ChEBI" id="CHEBI:35235"/>
        <dbReference type="ChEBI" id="CHEBI:78442"/>
        <dbReference type="ChEBI" id="CHEBI:78517"/>
        <dbReference type="ChEBI" id="CHEBI:456215"/>
        <dbReference type="EC" id="6.1.1.16"/>
    </reaction>
</comment>
<evidence type="ECO:0000313" key="15">
    <source>
        <dbReference type="EMBL" id="MBS3058129.1"/>
    </source>
</evidence>
<protein>
    <recommendedName>
        <fullName evidence="12">Cysteine--tRNA ligase</fullName>
        <ecNumber evidence="12">6.1.1.16</ecNumber>
    </recommendedName>
    <alternativeName>
        <fullName evidence="12">Cysteinyl-tRNA synthetase</fullName>
        <shortName evidence="12">CysRS</shortName>
    </alternativeName>
</protein>
<dbReference type="Proteomes" id="UP000590964">
    <property type="component" value="Unassembled WGS sequence"/>
</dbReference>
<evidence type="ECO:0000313" key="16">
    <source>
        <dbReference type="Proteomes" id="UP000590964"/>
    </source>
</evidence>
<comment type="similarity">
    <text evidence="2 12">Belongs to the class-I aminoacyl-tRNA synthetase family.</text>
</comment>
<feature type="domain" description="Cysteinyl-tRNA synthetase class Ia DALR" evidence="13">
    <location>
        <begin position="352"/>
        <end position="421"/>
    </location>
</feature>
<dbReference type="SUPFAM" id="SSF52374">
    <property type="entry name" value="Nucleotidylyl transferase"/>
    <property type="match status" value="1"/>
</dbReference>
<evidence type="ECO:0000313" key="14">
    <source>
        <dbReference type="EMBL" id="HIH21405.1"/>
    </source>
</evidence>
<dbReference type="HAMAP" id="MF_00041">
    <property type="entry name" value="Cys_tRNA_synth"/>
    <property type="match status" value="1"/>
</dbReference>
<comment type="subcellular location">
    <subcellularLocation>
        <location evidence="1 12">Cytoplasm</location>
    </subcellularLocation>
</comment>
<comment type="cofactor">
    <cofactor evidence="12">
        <name>Zn(2+)</name>
        <dbReference type="ChEBI" id="CHEBI:29105"/>
    </cofactor>
    <text evidence="12">Binds 1 zinc ion per subunit.</text>
</comment>
<dbReference type="InterPro" id="IPR015803">
    <property type="entry name" value="Cys-tRNA-ligase"/>
</dbReference>
<feature type="binding site" evidence="12">
    <location>
        <position position="29"/>
    </location>
    <ligand>
        <name>Zn(2+)</name>
        <dbReference type="ChEBI" id="CHEBI:29105"/>
    </ligand>
</feature>
<accession>A0A7J4JYR1</accession>
<dbReference type="Pfam" id="PF23493">
    <property type="entry name" value="CysS_C"/>
    <property type="match status" value="1"/>
</dbReference>
<reference evidence="16" key="1">
    <citation type="journal article" date="2020" name="bioRxiv">
        <title>A rank-normalized archaeal taxonomy based on genome phylogeny resolves widespread incomplete and uneven classifications.</title>
        <authorList>
            <person name="Rinke C."/>
            <person name="Chuvochina M."/>
            <person name="Mussig A.J."/>
            <person name="Chaumeil P.-A."/>
            <person name="Waite D.W."/>
            <person name="Whitman W.B."/>
            <person name="Parks D.H."/>
            <person name="Hugenholtz P."/>
        </authorList>
    </citation>
    <scope>NUCLEOTIDE SEQUENCE [LARGE SCALE GENOMIC DNA]</scope>
</reference>
<dbReference type="SUPFAM" id="SSF47323">
    <property type="entry name" value="Anticodon-binding domain of a subclass of class I aminoacyl-tRNA synthetases"/>
    <property type="match status" value="1"/>
</dbReference>
<dbReference type="EMBL" id="JAGVWB010000011">
    <property type="protein sequence ID" value="MBS3058129.1"/>
    <property type="molecule type" value="Genomic_DNA"/>
</dbReference>
<feature type="short sequence motif" description="'HIGH' region" evidence="12">
    <location>
        <begin position="31"/>
        <end position="41"/>
    </location>
</feature>
<keyword evidence="6 12" id="KW-0547">Nucleotide-binding</keyword>
<dbReference type="GO" id="GO:0005524">
    <property type="term" value="F:ATP binding"/>
    <property type="evidence" value="ECO:0007669"/>
    <property type="project" value="UniProtKB-UniRule"/>
</dbReference>
<keyword evidence="4 12" id="KW-0436">Ligase</keyword>
<dbReference type="GO" id="GO:0004817">
    <property type="term" value="F:cysteine-tRNA ligase activity"/>
    <property type="evidence" value="ECO:0007669"/>
    <property type="project" value="UniProtKB-UniRule"/>
</dbReference>
<name>A0A7J4JYR1_9ARCH</name>
<organism evidence="14 16">
    <name type="scientific">Candidatus Iainarchaeum sp</name>
    <dbReference type="NCBI Taxonomy" id="3101447"/>
    <lineage>
        <taxon>Archaea</taxon>
        <taxon>Candidatus Iainarchaeota</taxon>
        <taxon>Candidatus Iainarchaeia</taxon>
        <taxon>Candidatus Iainarchaeales</taxon>
        <taxon>Candidatus Iainarchaeaceae</taxon>
        <taxon>Candidatus Iainarchaeum</taxon>
    </lineage>
</organism>
<dbReference type="GO" id="GO:0006423">
    <property type="term" value="P:cysteinyl-tRNA aminoacylation"/>
    <property type="evidence" value="ECO:0007669"/>
    <property type="project" value="UniProtKB-UniRule"/>
</dbReference>
<dbReference type="Pfam" id="PF09190">
    <property type="entry name" value="DALR_2"/>
    <property type="match status" value="1"/>
</dbReference>
<feature type="binding site" evidence="12">
    <location>
        <position position="238"/>
    </location>
    <ligand>
        <name>Zn(2+)</name>
        <dbReference type="ChEBI" id="CHEBI:29105"/>
    </ligand>
</feature>
<sequence>MPLKLYNTLSRKKEAFKPLKGKSVGYYTCGPTVYNFAHIGNFRAYSFQDLLKRYLRFKGFQVKHAMNITDVDDKTIRDSQKEGIPLKEFTQRYTRSFFEDIEKLRIENADIIVPATEVIPEIVELIKALLKKGLAYKSPDGSVYYNIKKFKPYGKLSKLKIKKLKAGARVSQDEYEKEQASDFALWKAWDLNDGNVFWETELGKGRPGWHVECSAISMKCLGESFDIHSGGVDLIFPHHENEIAQSQAATGKSFVKYWVHCGFLLVDGKKMAKSAGNFYTLRDLKLEEKGFRALRFLLLNSHYRQEQNFTFQALKDCENTIGKIDEFVEKVQDAGGKQDGKIASEILKAKKEVEKALDDDLNVPKAWSAFFGFLKKANSKLDKRKISAKNSQEIIAFLKELDSILPIFKFGFVQEIPEEVQRLAEERENARKAQDWKKADEIRAKILEKGYRVDDTPEGTRVKKLES</sequence>
<dbReference type="EC" id="6.1.1.16" evidence="12"/>
<dbReference type="SMART" id="SM00840">
    <property type="entry name" value="DALR_2"/>
    <property type="match status" value="1"/>
</dbReference>
<dbReference type="GO" id="GO:0005829">
    <property type="term" value="C:cytosol"/>
    <property type="evidence" value="ECO:0007669"/>
    <property type="project" value="TreeGrafter"/>
</dbReference>
<evidence type="ECO:0000256" key="8">
    <source>
        <dbReference type="ARBA" id="ARBA00022840"/>
    </source>
</evidence>
<evidence type="ECO:0000256" key="2">
    <source>
        <dbReference type="ARBA" id="ARBA00005594"/>
    </source>
</evidence>
<dbReference type="Gene3D" id="3.40.50.620">
    <property type="entry name" value="HUPs"/>
    <property type="match status" value="1"/>
</dbReference>
<keyword evidence="9 12" id="KW-0648">Protein biosynthesis</keyword>
<evidence type="ECO:0000256" key="5">
    <source>
        <dbReference type="ARBA" id="ARBA00022723"/>
    </source>
</evidence>
<feature type="binding site" evidence="12">
    <location>
        <position position="242"/>
    </location>
    <ligand>
        <name>Zn(2+)</name>
        <dbReference type="ChEBI" id="CHEBI:29105"/>
    </ligand>
</feature>
<keyword evidence="5 12" id="KW-0479">Metal-binding</keyword>
<feature type="short sequence motif" description="'KMSKS' region" evidence="12">
    <location>
        <begin position="270"/>
        <end position="274"/>
    </location>
</feature>
<dbReference type="Proteomes" id="UP000680185">
    <property type="component" value="Unassembled WGS sequence"/>
</dbReference>
<dbReference type="PRINTS" id="PR00983">
    <property type="entry name" value="TRNASYNTHCYS"/>
</dbReference>
<gene>
    <name evidence="12 15" type="primary">cysS</name>
    <name evidence="14" type="ORF">HA222_01925</name>
    <name evidence="15" type="ORF">J4478_01885</name>
</gene>
<keyword evidence="3 12" id="KW-0963">Cytoplasm</keyword>
<dbReference type="NCBIfam" id="TIGR00435">
    <property type="entry name" value="cysS"/>
    <property type="match status" value="1"/>
</dbReference>
<dbReference type="GO" id="GO:0008270">
    <property type="term" value="F:zinc ion binding"/>
    <property type="evidence" value="ECO:0007669"/>
    <property type="project" value="UniProtKB-UniRule"/>
</dbReference>
<evidence type="ECO:0000256" key="12">
    <source>
        <dbReference type="HAMAP-Rule" id="MF_00041"/>
    </source>
</evidence>
<feature type="binding site" evidence="12">
    <location>
        <position position="213"/>
    </location>
    <ligand>
        <name>Zn(2+)</name>
        <dbReference type="ChEBI" id="CHEBI:29105"/>
    </ligand>
</feature>
<dbReference type="Pfam" id="PF01406">
    <property type="entry name" value="tRNA-synt_1e"/>
    <property type="match status" value="1"/>
</dbReference>
<keyword evidence="8 12" id="KW-0067">ATP-binding</keyword>
<evidence type="ECO:0000256" key="4">
    <source>
        <dbReference type="ARBA" id="ARBA00022598"/>
    </source>
</evidence>
<evidence type="ECO:0000256" key="9">
    <source>
        <dbReference type="ARBA" id="ARBA00022917"/>
    </source>
</evidence>
<dbReference type="CDD" id="cd00672">
    <property type="entry name" value="CysRS_core"/>
    <property type="match status" value="1"/>
</dbReference>
<dbReference type="InterPro" id="IPR056411">
    <property type="entry name" value="CysS_C"/>
</dbReference>
<evidence type="ECO:0000256" key="6">
    <source>
        <dbReference type="ARBA" id="ARBA00022741"/>
    </source>
</evidence>
<dbReference type="PANTHER" id="PTHR10890:SF3">
    <property type="entry name" value="CYSTEINE--TRNA LIGASE, CYTOPLASMIC"/>
    <property type="match status" value="1"/>
</dbReference>